<comment type="similarity">
    <text evidence="1">Belongs to the UPF0597 family.</text>
</comment>
<evidence type="ECO:0000259" key="2">
    <source>
        <dbReference type="Pfam" id="PF03313"/>
    </source>
</evidence>
<dbReference type="Pfam" id="PF03313">
    <property type="entry name" value="SDH_alpha"/>
    <property type="match status" value="1"/>
</dbReference>
<comment type="caution">
    <text evidence="3">The sequence shown here is derived from an EMBL/GenBank/DDBJ whole genome shotgun (WGS) entry which is preliminary data.</text>
</comment>
<dbReference type="AlphaFoldDB" id="A0A133PQQ2"/>
<dbReference type="PANTHER" id="PTHR30501">
    <property type="entry name" value="UPF0597 PROTEIN YHAM"/>
    <property type="match status" value="1"/>
</dbReference>
<feature type="domain" description="Serine dehydratase-like alpha subunit" evidence="2">
    <location>
        <begin position="187"/>
        <end position="418"/>
    </location>
</feature>
<dbReference type="PATRIC" id="fig|54005.3.peg.694"/>
<accession>A0A133PQQ2</accession>
<proteinExistence type="inferred from homology"/>
<dbReference type="Proteomes" id="UP000070174">
    <property type="component" value="Unassembled WGS sequence"/>
</dbReference>
<dbReference type="PIRSF" id="PIRSF006054">
    <property type="entry name" value="UCP006054"/>
    <property type="match status" value="1"/>
</dbReference>
<dbReference type="InterPro" id="IPR021144">
    <property type="entry name" value="UPF0597"/>
</dbReference>
<gene>
    <name evidence="3" type="ORF">HMPREF3229_00706</name>
</gene>
<name>A0A133PQQ2_9FIRM</name>
<dbReference type="InterPro" id="IPR005130">
    <property type="entry name" value="Ser_deHydtase-like_asu"/>
</dbReference>
<organism evidence="3">
    <name type="scientific">Peptoniphilus harei</name>
    <dbReference type="NCBI Taxonomy" id="54005"/>
    <lineage>
        <taxon>Bacteria</taxon>
        <taxon>Bacillati</taxon>
        <taxon>Bacillota</taxon>
        <taxon>Tissierellia</taxon>
        <taxon>Tissierellales</taxon>
        <taxon>Peptoniphilaceae</taxon>
        <taxon>Peptoniphilus</taxon>
    </lineage>
</organism>
<reference evidence="3 4" key="1">
    <citation type="submission" date="2016-01" db="EMBL/GenBank/DDBJ databases">
        <authorList>
            <person name="Oliw E.H."/>
        </authorList>
    </citation>
    <scope>NUCLEOTIDE SEQUENCE [LARGE SCALE GENOMIC DNA]</scope>
    <source>
        <strain evidence="3 4">CMW7756A</strain>
    </source>
</reference>
<protein>
    <recommendedName>
        <fullName evidence="1">UPF0597 protein HMPREF3229_00706</fullName>
    </recommendedName>
</protein>
<evidence type="ECO:0000313" key="4">
    <source>
        <dbReference type="Proteomes" id="UP000070174"/>
    </source>
</evidence>
<dbReference type="HAMAP" id="MF_01845">
    <property type="entry name" value="UPF0597"/>
    <property type="match status" value="1"/>
</dbReference>
<dbReference type="GO" id="GO:0080146">
    <property type="term" value="F:L-cysteine desulfhydrase activity"/>
    <property type="evidence" value="ECO:0007669"/>
    <property type="project" value="TreeGrafter"/>
</dbReference>
<evidence type="ECO:0000313" key="3">
    <source>
        <dbReference type="EMBL" id="KXA30926.1"/>
    </source>
</evidence>
<evidence type="ECO:0000256" key="1">
    <source>
        <dbReference type="HAMAP-Rule" id="MF_01845"/>
    </source>
</evidence>
<dbReference type="GO" id="GO:0019450">
    <property type="term" value="P:L-cysteine catabolic process to pyruvate"/>
    <property type="evidence" value="ECO:0007669"/>
    <property type="project" value="TreeGrafter"/>
</dbReference>
<dbReference type="EMBL" id="LRQE01000022">
    <property type="protein sequence ID" value="KXA30926.1"/>
    <property type="molecule type" value="Genomic_DNA"/>
</dbReference>
<dbReference type="PANTHER" id="PTHR30501:SF2">
    <property type="entry name" value="UPF0597 PROTEIN YHAM"/>
    <property type="match status" value="1"/>
</dbReference>
<sequence>MNIEKNKEIFMDYNKYLREKMVPAFGCTEPIALAFAASRARFILGEDPERITARLSGNIIKNVNSVKVPGTDGRKGIEISLAAGAFLGDYTKKLEVLSDVDKSKLGYLDDLIKKGLCDIELLHEKKGLYIDVSMEKGEKTSRVVIKDFHTNIIFKSLNDEILFEKKEEELEEEDKIDLSFDKIYDFAKNGNYDDIIDVLDKEIEYNYAIAKEGIENPWGANIGKMVLEEAGDKYSEKLVAYAAAGSDARMSGCEKPVVINSGSGNQGITVSVPIIIYAKDHDIEKDKLYRALIFANLIGLYIKEGIGELSAYCGVVSAGCASVCGLAFMKDEDRNIIKATLTNALATNSGLICDGAKESCAIKIASSLKMGFLAYKQAKEGNSFKAGDGIVKGDIDEMIKTVGHIAMEGMRETDEVILREMIGK</sequence>